<evidence type="ECO:0000259" key="4">
    <source>
        <dbReference type="SMART" id="SM00702"/>
    </source>
</evidence>
<reference evidence="5" key="1">
    <citation type="submission" date="2020-05" db="EMBL/GenBank/DDBJ databases">
        <authorList>
            <person name="Chiriac C."/>
            <person name="Salcher M."/>
            <person name="Ghai R."/>
            <person name="Kavagutti S V."/>
        </authorList>
    </citation>
    <scope>NUCLEOTIDE SEQUENCE</scope>
</reference>
<evidence type="ECO:0000256" key="3">
    <source>
        <dbReference type="ARBA" id="ARBA00023002"/>
    </source>
</evidence>
<sequence>MGAATASATIGVMTDIDDLQRVLGYVDAIDDSTDIAAVGPDLYAGSFWTPQFCSAIIRAAEAVGAFEPQPDDPVPGHEVSLAVLSPRLFEHVQADIGMRLWPQLRKAWPYIDYYGLRDAFVIRYALGEQETLRIHHDVAQVSASIKLNDNYEGADLEFPQQGFSNGSMPVGSVLAWPSLVTHPHQTNQLVSGVKYALTIWCELPAYVA</sequence>
<dbReference type="EMBL" id="CAEZXM010000122">
    <property type="protein sequence ID" value="CAB4691199.1"/>
    <property type="molecule type" value="Genomic_DNA"/>
</dbReference>
<dbReference type="AlphaFoldDB" id="A0A6J6NX43"/>
<evidence type="ECO:0000256" key="2">
    <source>
        <dbReference type="ARBA" id="ARBA00022964"/>
    </source>
</evidence>
<dbReference type="GO" id="GO:0016705">
    <property type="term" value="F:oxidoreductase activity, acting on paired donors, with incorporation or reduction of molecular oxygen"/>
    <property type="evidence" value="ECO:0007669"/>
    <property type="project" value="InterPro"/>
</dbReference>
<evidence type="ECO:0000313" key="5">
    <source>
        <dbReference type="EMBL" id="CAB4691199.1"/>
    </source>
</evidence>
<accession>A0A6J6NX43</accession>
<dbReference type="GO" id="GO:0005506">
    <property type="term" value="F:iron ion binding"/>
    <property type="evidence" value="ECO:0007669"/>
    <property type="project" value="InterPro"/>
</dbReference>
<dbReference type="Gene3D" id="2.60.120.620">
    <property type="entry name" value="q2cbj1_9rhob like domain"/>
    <property type="match status" value="1"/>
</dbReference>
<dbReference type="GO" id="GO:0051213">
    <property type="term" value="F:dioxygenase activity"/>
    <property type="evidence" value="ECO:0007669"/>
    <property type="project" value="UniProtKB-KW"/>
</dbReference>
<dbReference type="InterPro" id="IPR006620">
    <property type="entry name" value="Pro_4_hyd_alph"/>
</dbReference>
<keyword evidence="2" id="KW-0223">Dioxygenase</keyword>
<name>A0A6J6NX43_9ZZZZ</name>
<evidence type="ECO:0000256" key="1">
    <source>
        <dbReference type="ARBA" id="ARBA00001961"/>
    </source>
</evidence>
<feature type="domain" description="Prolyl 4-hydroxylase alpha subunit" evidence="4">
    <location>
        <begin position="40"/>
        <end position="202"/>
    </location>
</feature>
<organism evidence="5">
    <name type="scientific">freshwater metagenome</name>
    <dbReference type="NCBI Taxonomy" id="449393"/>
    <lineage>
        <taxon>unclassified sequences</taxon>
        <taxon>metagenomes</taxon>
        <taxon>ecological metagenomes</taxon>
    </lineage>
</organism>
<dbReference type="SMART" id="SM00702">
    <property type="entry name" value="P4Hc"/>
    <property type="match status" value="1"/>
</dbReference>
<comment type="cofactor">
    <cofactor evidence="1">
        <name>L-ascorbate</name>
        <dbReference type="ChEBI" id="CHEBI:38290"/>
    </cofactor>
</comment>
<dbReference type="GO" id="GO:0031418">
    <property type="term" value="F:L-ascorbic acid binding"/>
    <property type="evidence" value="ECO:0007669"/>
    <property type="project" value="InterPro"/>
</dbReference>
<proteinExistence type="predicted"/>
<keyword evidence="3" id="KW-0560">Oxidoreductase</keyword>
<protein>
    <submittedName>
        <fullName evidence="5">Unannotated protein</fullName>
    </submittedName>
</protein>
<gene>
    <name evidence="5" type="ORF">UFOPK2366_00769</name>
</gene>